<evidence type="ECO:0000256" key="1">
    <source>
        <dbReference type="SAM" id="Phobius"/>
    </source>
</evidence>
<feature type="transmembrane region" description="Helical" evidence="1">
    <location>
        <begin position="149"/>
        <end position="172"/>
    </location>
</feature>
<feature type="transmembrane region" description="Helical" evidence="1">
    <location>
        <begin position="105"/>
        <end position="129"/>
    </location>
</feature>
<keyword evidence="1" id="KW-1133">Transmembrane helix</keyword>
<sequence length="183" mass="19099">MTAALQAWGVGRVGLLIGAAVLLIETTATDQFLLPTFPDRLNGWALVPALVALTMAEPLVDRSPDLTRHATRSPVVIALARLALAYAGAGAVAGYCLLSPDGRMVAAYVLAALSLAAGTVALTGPWYWVPLLPISFAWLQHAAGDFPRPTFAIPAPTLVAVVAGSCLAYVGASAVREEVQRRQ</sequence>
<protein>
    <submittedName>
        <fullName evidence="2">Uncharacterized protein</fullName>
    </submittedName>
</protein>
<keyword evidence="1" id="KW-0472">Membrane</keyword>
<evidence type="ECO:0000313" key="2">
    <source>
        <dbReference type="EMBL" id="RHW25811.1"/>
    </source>
</evidence>
<keyword evidence="1" id="KW-0812">Transmembrane</keyword>
<accession>A0A417XZM9</accession>
<comment type="caution">
    <text evidence="2">The sequence shown here is derived from an EMBL/GenBank/DDBJ whole genome shotgun (WGS) entry which is preliminary data.</text>
</comment>
<proteinExistence type="predicted"/>
<organism evidence="2 3">
    <name type="scientific">Nocardioides immobilis</name>
    <dbReference type="NCBI Taxonomy" id="2049295"/>
    <lineage>
        <taxon>Bacteria</taxon>
        <taxon>Bacillati</taxon>
        <taxon>Actinomycetota</taxon>
        <taxon>Actinomycetes</taxon>
        <taxon>Propionibacteriales</taxon>
        <taxon>Nocardioidaceae</taxon>
        <taxon>Nocardioides</taxon>
    </lineage>
</organism>
<name>A0A417XZM9_9ACTN</name>
<dbReference type="Proteomes" id="UP000283644">
    <property type="component" value="Unassembled WGS sequence"/>
</dbReference>
<keyword evidence="3" id="KW-1185">Reference proteome</keyword>
<evidence type="ECO:0000313" key="3">
    <source>
        <dbReference type="Proteomes" id="UP000283644"/>
    </source>
</evidence>
<feature type="transmembrane region" description="Helical" evidence="1">
    <location>
        <begin position="75"/>
        <end position="98"/>
    </location>
</feature>
<dbReference type="AlphaFoldDB" id="A0A417XZM9"/>
<dbReference type="EMBL" id="QXGH01000021">
    <property type="protein sequence ID" value="RHW25811.1"/>
    <property type="molecule type" value="Genomic_DNA"/>
</dbReference>
<dbReference type="RefSeq" id="WP_118926513.1">
    <property type="nucleotide sequence ID" value="NZ_QXGH01000021.1"/>
</dbReference>
<reference evidence="2 3" key="1">
    <citation type="submission" date="2018-09" db="EMBL/GenBank/DDBJ databases">
        <title>Genome sequencing of Nocardioides immobilis CCTCC AB 2017083 for comparison to Nocardioides silvaticus.</title>
        <authorList>
            <person name="Li C."/>
            <person name="Wang G."/>
        </authorList>
    </citation>
    <scope>NUCLEOTIDE SEQUENCE [LARGE SCALE GENOMIC DNA]</scope>
    <source>
        <strain evidence="2 3">CCTCC AB 2017083</strain>
    </source>
</reference>
<gene>
    <name evidence="2" type="ORF">D0Z08_17365</name>
</gene>